<sequence length="129" mass="14644">MPTTTISSLNASFPMTSSPKNSIRPTFLKLIVLAENFATGIDEASRQIKSQFFQPEDNVHNICTGSLFEGEKVRDRCEYSVLKRFIAFTFMGWSRTEQSESMEKEWSVPVPKTDLSRADLKMKLGDKVL</sequence>
<dbReference type="AlphaFoldDB" id="A0A4Z1I3L7"/>
<accession>A0A4Z1I3L7</accession>
<comment type="caution">
    <text evidence="1">The sequence shown here is derived from an EMBL/GenBank/DDBJ whole genome shotgun (WGS) entry which is preliminary data.</text>
</comment>
<evidence type="ECO:0000313" key="2">
    <source>
        <dbReference type="Proteomes" id="UP000297452"/>
    </source>
</evidence>
<reference evidence="1 2" key="1">
    <citation type="submission" date="2017-12" db="EMBL/GenBank/DDBJ databases">
        <title>Comparative genomics of Botrytis spp.</title>
        <authorList>
            <person name="Valero-Jimenez C.A."/>
            <person name="Tapia P."/>
            <person name="Veloso J."/>
            <person name="Silva-Moreno E."/>
            <person name="Staats M."/>
            <person name="Valdes J.H."/>
            <person name="Van Kan J.A.L."/>
        </authorList>
    </citation>
    <scope>NUCLEOTIDE SEQUENCE [LARGE SCALE GENOMIC DNA]</scope>
    <source>
        <strain evidence="1 2">MUCL2120</strain>
    </source>
</reference>
<dbReference type="EMBL" id="PQXJ01000235">
    <property type="protein sequence ID" value="TGO55906.1"/>
    <property type="molecule type" value="Genomic_DNA"/>
</dbReference>
<gene>
    <name evidence="1" type="ORF">BOTNAR_0235g00190</name>
</gene>
<protein>
    <submittedName>
        <fullName evidence="1">Uncharacterized protein</fullName>
    </submittedName>
</protein>
<organism evidence="1 2">
    <name type="scientific">Botryotinia narcissicola</name>
    <dbReference type="NCBI Taxonomy" id="278944"/>
    <lineage>
        <taxon>Eukaryota</taxon>
        <taxon>Fungi</taxon>
        <taxon>Dikarya</taxon>
        <taxon>Ascomycota</taxon>
        <taxon>Pezizomycotina</taxon>
        <taxon>Leotiomycetes</taxon>
        <taxon>Helotiales</taxon>
        <taxon>Sclerotiniaceae</taxon>
        <taxon>Botryotinia</taxon>
    </lineage>
</organism>
<dbReference type="Proteomes" id="UP000297452">
    <property type="component" value="Unassembled WGS sequence"/>
</dbReference>
<proteinExistence type="predicted"/>
<keyword evidence="2" id="KW-1185">Reference proteome</keyword>
<evidence type="ECO:0000313" key="1">
    <source>
        <dbReference type="EMBL" id="TGO55906.1"/>
    </source>
</evidence>
<name>A0A4Z1I3L7_9HELO</name>